<reference evidence="2" key="2">
    <citation type="submission" date="2018-02" db="UniProtKB">
        <authorList>
            <consortium name="EnsemblPlants"/>
        </authorList>
    </citation>
    <scope>IDENTIFICATION</scope>
    <source>
        <strain evidence="2">Williams 82</strain>
    </source>
</reference>
<dbReference type="EMBL" id="CM000850">
    <property type="protein sequence ID" value="KRH05646.1"/>
    <property type="molecule type" value="Genomic_DNA"/>
</dbReference>
<proteinExistence type="predicted"/>
<accession>A0A0R0FHU2</accession>
<dbReference type="Gramene" id="KRH05646">
    <property type="protein sequence ID" value="KRH05646"/>
    <property type="gene ID" value="GLYMA_17G239600"/>
</dbReference>
<evidence type="ECO:0000313" key="1">
    <source>
        <dbReference type="EMBL" id="KRH05646.1"/>
    </source>
</evidence>
<sequence>MRNRIHHYGREALTVHRPNHTRSHFADWN</sequence>
<evidence type="ECO:0000313" key="3">
    <source>
        <dbReference type="Proteomes" id="UP000008827"/>
    </source>
</evidence>
<reference evidence="1" key="3">
    <citation type="submission" date="2018-07" db="EMBL/GenBank/DDBJ databases">
        <title>WGS assembly of Glycine max.</title>
        <authorList>
            <person name="Schmutz J."/>
            <person name="Cannon S."/>
            <person name="Schlueter J."/>
            <person name="Ma J."/>
            <person name="Mitros T."/>
            <person name="Nelson W."/>
            <person name="Hyten D."/>
            <person name="Song Q."/>
            <person name="Thelen J."/>
            <person name="Cheng J."/>
            <person name="Xu D."/>
            <person name="Hellsten U."/>
            <person name="May G."/>
            <person name="Yu Y."/>
            <person name="Sakurai T."/>
            <person name="Umezawa T."/>
            <person name="Bhattacharyya M."/>
            <person name="Sandhu D."/>
            <person name="Valliyodan B."/>
            <person name="Lindquist E."/>
            <person name="Peto M."/>
            <person name="Grant D."/>
            <person name="Shu S."/>
            <person name="Goodstein D."/>
            <person name="Barry K."/>
            <person name="Futrell-Griggs M."/>
            <person name="Abernathy B."/>
            <person name="Du J."/>
            <person name="Tian Z."/>
            <person name="Zhu L."/>
            <person name="Gill N."/>
            <person name="Joshi T."/>
            <person name="Libault M."/>
            <person name="Sethuraman A."/>
            <person name="Zhang X."/>
            <person name="Shinozaki K."/>
            <person name="Nguyen H."/>
            <person name="Wing R."/>
            <person name="Cregan P."/>
            <person name="Specht J."/>
            <person name="Grimwood J."/>
            <person name="Rokhsar D."/>
            <person name="Stacey G."/>
            <person name="Shoemaker R."/>
            <person name="Jackson S."/>
        </authorList>
    </citation>
    <scope>NUCLEOTIDE SEQUENCE</scope>
    <source>
        <tissue evidence="1">Callus</tissue>
    </source>
</reference>
<evidence type="ECO:0000313" key="2">
    <source>
        <dbReference type="EnsemblPlants" id="KRH05646"/>
    </source>
</evidence>
<reference evidence="1 2" key="1">
    <citation type="journal article" date="2010" name="Nature">
        <title>Genome sequence of the palaeopolyploid soybean.</title>
        <authorList>
            <person name="Schmutz J."/>
            <person name="Cannon S.B."/>
            <person name="Schlueter J."/>
            <person name="Ma J."/>
            <person name="Mitros T."/>
            <person name="Nelson W."/>
            <person name="Hyten D.L."/>
            <person name="Song Q."/>
            <person name="Thelen J.J."/>
            <person name="Cheng J."/>
            <person name="Xu D."/>
            <person name="Hellsten U."/>
            <person name="May G.D."/>
            <person name="Yu Y."/>
            <person name="Sakurai T."/>
            <person name="Umezawa T."/>
            <person name="Bhattacharyya M.K."/>
            <person name="Sandhu D."/>
            <person name="Valliyodan B."/>
            <person name="Lindquist E."/>
            <person name="Peto M."/>
            <person name="Grant D."/>
            <person name="Shu S."/>
            <person name="Goodstein D."/>
            <person name="Barry K."/>
            <person name="Futrell-Griggs M."/>
            <person name="Abernathy B."/>
            <person name="Du J."/>
            <person name="Tian Z."/>
            <person name="Zhu L."/>
            <person name="Gill N."/>
            <person name="Joshi T."/>
            <person name="Libault M."/>
            <person name="Sethuraman A."/>
            <person name="Zhang X.-C."/>
            <person name="Shinozaki K."/>
            <person name="Nguyen H.T."/>
            <person name="Wing R.A."/>
            <person name="Cregan P."/>
            <person name="Specht J."/>
            <person name="Grimwood J."/>
            <person name="Rokhsar D."/>
            <person name="Stacey G."/>
            <person name="Shoemaker R.C."/>
            <person name="Jackson S.A."/>
        </authorList>
    </citation>
    <scope>NUCLEOTIDE SEQUENCE</scope>
    <source>
        <strain evidence="2">cv. Williams 82</strain>
        <tissue evidence="1">Callus</tissue>
    </source>
</reference>
<protein>
    <submittedName>
        <fullName evidence="1 2">Uncharacterized protein</fullName>
    </submittedName>
</protein>
<dbReference type="InParanoid" id="A0A0R0FHU2"/>
<gene>
    <name evidence="1" type="ORF">GLYMA_17G239600</name>
</gene>
<keyword evidence="3" id="KW-1185">Reference proteome</keyword>
<dbReference type="EnsemblPlants" id="KRH05646">
    <property type="protein sequence ID" value="KRH05646"/>
    <property type="gene ID" value="GLYMA_17G239600"/>
</dbReference>
<dbReference type="AlphaFoldDB" id="A0A0R0FHU2"/>
<organism evidence="1">
    <name type="scientific">Glycine max</name>
    <name type="common">Soybean</name>
    <name type="synonym">Glycine hispida</name>
    <dbReference type="NCBI Taxonomy" id="3847"/>
    <lineage>
        <taxon>Eukaryota</taxon>
        <taxon>Viridiplantae</taxon>
        <taxon>Streptophyta</taxon>
        <taxon>Embryophyta</taxon>
        <taxon>Tracheophyta</taxon>
        <taxon>Spermatophyta</taxon>
        <taxon>Magnoliopsida</taxon>
        <taxon>eudicotyledons</taxon>
        <taxon>Gunneridae</taxon>
        <taxon>Pentapetalae</taxon>
        <taxon>rosids</taxon>
        <taxon>fabids</taxon>
        <taxon>Fabales</taxon>
        <taxon>Fabaceae</taxon>
        <taxon>Papilionoideae</taxon>
        <taxon>50 kb inversion clade</taxon>
        <taxon>NPAAA clade</taxon>
        <taxon>indigoferoid/millettioid clade</taxon>
        <taxon>Phaseoleae</taxon>
        <taxon>Glycine</taxon>
        <taxon>Glycine subgen. Soja</taxon>
    </lineage>
</organism>
<dbReference type="Proteomes" id="UP000008827">
    <property type="component" value="Chromosome 17"/>
</dbReference>
<name>A0A0R0FHU2_SOYBN</name>